<reference evidence="2" key="1">
    <citation type="journal article" date="2015" name="Nature">
        <title>Complex archaea that bridge the gap between prokaryotes and eukaryotes.</title>
        <authorList>
            <person name="Spang A."/>
            <person name="Saw J.H."/>
            <person name="Jorgensen S.L."/>
            <person name="Zaremba-Niedzwiedzka K."/>
            <person name="Martijn J."/>
            <person name="Lind A.E."/>
            <person name="van Eijk R."/>
            <person name="Schleper C."/>
            <person name="Guy L."/>
            <person name="Ettema T.J."/>
        </authorList>
    </citation>
    <scope>NUCLEOTIDE SEQUENCE</scope>
</reference>
<dbReference type="EMBL" id="LAZR01020904">
    <property type="protein sequence ID" value="KKL87191.1"/>
    <property type="molecule type" value="Genomic_DNA"/>
</dbReference>
<comment type="caution">
    <text evidence="2">The sequence shown here is derived from an EMBL/GenBank/DDBJ whole genome shotgun (WGS) entry which is preliminary data.</text>
</comment>
<feature type="coiled-coil region" evidence="1">
    <location>
        <begin position="23"/>
        <end position="86"/>
    </location>
</feature>
<evidence type="ECO:0000256" key="1">
    <source>
        <dbReference type="SAM" id="Coils"/>
    </source>
</evidence>
<dbReference type="AlphaFoldDB" id="A0A0F9G9V6"/>
<gene>
    <name evidence="2" type="ORF">LCGC14_1937190</name>
</gene>
<proteinExistence type="predicted"/>
<evidence type="ECO:0000313" key="2">
    <source>
        <dbReference type="EMBL" id="KKL87191.1"/>
    </source>
</evidence>
<accession>A0A0F9G9V6</accession>
<sequence>MELLLDEVQQEYDDDDANWRNEEQDLIAEKERIQKAADALHEEYNNLKNLMTRSTDEQVQAYVERLDRANEKLEQSQMDMLKVQAKLDKTDESLQIALKTLEEIKPRPDVDVLAYKADASIVSVEGNVAYLDIGSRDHVYAGLTFSVYNKNVPIPKDGKGKAEIEVFQVSPNASAARILTSSKKNAIVPEDIVANLIWDTDASNTFVVSGTFDFDGDGTADGADIPLFVEALLQ</sequence>
<keyword evidence="1" id="KW-0175">Coiled coil</keyword>
<protein>
    <submittedName>
        <fullName evidence="2">Uncharacterized protein</fullName>
    </submittedName>
</protein>
<name>A0A0F9G9V6_9ZZZZ</name>
<organism evidence="2">
    <name type="scientific">marine sediment metagenome</name>
    <dbReference type="NCBI Taxonomy" id="412755"/>
    <lineage>
        <taxon>unclassified sequences</taxon>
        <taxon>metagenomes</taxon>
        <taxon>ecological metagenomes</taxon>
    </lineage>
</organism>